<sequence>MNQFETVEDARVYGASLLAGARVRLRALADTDLPALAAWWADPAASALQTATVRPRPEGSFEQMFRQWSGNGDPGSVGFSIEARDTGQLIGHVTLYGAALPERAATLAIILGTEHSGQGYGPDAVRTAVGYGFRQMGLNRIELRTWAFNTRARRAYESAGFKEEGRRRQAAFFDGRFHDEVIMAVLRDEWAAAGS</sequence>
<dbReference type="Pfam" id="PF13302">
    <property type="entry name" value="Acetyltransf_3"/>
    <property type="match status" value="1"/>
</dbReference>
<dbReference type="PANTHER" id="PTHR43415:SF3">
    <property type="entry name" value="GNAT-FAMILY ACETYLTRANSFERASE"/>
    <property type="match status" value="1"/>
</dbReference>
<accession>A0A078MTZ9</accession>
<dbReference type="EMBL" id="LN483070">
    <property type="protein sequence ID" value="CEA08291.1"/>
    <property type="molecule type" value="Genomic_DNA"/>
</dbReference>
<dbReference type="Gene3D" id="3.40.630.30">
    <property type="match status" value="1"/>
</dbReference>
<keyword evidence="2" id="KW-0808">Transferase</keyword>
<dbReference type="PANTHER" id="PTHR43415">
    <property type="entry name" value="SPERMIDINE N(1)-ACETYLTRANSFERASE"/>
    <property type="match status" value="1"/>
</dbReference>
<dbReference type="PATRIC" id="fig|1461584.3.peg.1619"/>
<dbReference type="SUPFAM" id="SSF55729">
    <property type="entry name" value="Acyl-CoA N-acyltransferases (Nat)"/>
    <property type="match status" value="1"/>
</dbReference>
<evidence type="ECO:0000313" key="2">
    <source>
        <dbReference type="EMBL" id="CEA08291.1"/>
    </source>
</evidence>
<feature type="domain" description="N-acetyltransferase" evidence="1">
    <location>
        <begin position="23"/>
        <end position="188"/>
    </location>
</feature>
<dbReference type="InterPro" id="IPR016181">
    <property type="entry name" value="Acyl_CoA_acyltransferase"/>
</dbReference>
<name>A0A078MTZ9_9MICC</name>
<dbReference type="GO" id="GO:0016747">
    <property type="term" value="F:acyltransferase activity, transferring groups other than amino-acyl groups"/>
    <property type="evidence" value="ECO:0007669"/>
    <property type="project" value="InterPro"/>
</dbReference>
<proteinExistence type="predicted"/>
<dbReference type="InterPro" id="IPR000182">
    <property type="entry name" value="GNAT_dom"/>
</dbReference>
<dbReference type="AlphaFoldDB" id="A0A078MTZ9"/>
<dbReference type="PROSITE" id="PS51186">
    <property type="entry name" value="GNAT"/>
    <property type="match status" value="1"/>
</dbReference>
<reference evidence="2" key="1">
    <citation type="submission" date="2014-07" db="EMBL/GenBank/DDBJ databases">
        <authorList>
            <person name="Urmite Genomes Urmite Genomes"/>
        </authorList>
    </citation>
    <scope>NUCLEOTIDE SEQUENCE</scope>
    <source>
        <strain evidence="2">11W110_air</strain>
    </source>
</reference>
<organism evidence="2">
    <name type="scientific">Arthrobacter saudimassiliensis</name>
    <dbReference type="NCBI Taxonomy" id="1461584"/>
    <lineage>
        <taxon>Bacteria</taxon>
        <taxon>Bacillati</taxon>
        <taxon>Actinomycetota</taxon>
        <taxon>Actinomycetes</taxon>
        <taxon>Micrococcales</taxon>
        <taxon>Micrococcaceae</taxon>
        <taxon>Arthrobacter</taxon>
    </lineage>
</organism>
<gene>
    <name evidence="2" type="primary">ydaF_1</name>
    <name evidence="2" type="ORF">BN1051_01631</name>
</gene>
<protein>
    <submittedName>
        <fullName evidence="2">Putative ribosomal N-acetyltransferase YdaF</fullName>
    </submittedName>
</protein>
<evidence type="ECO:0000259" key="1">
    <source>
        <dbReference type="PROSITE" id="PS51186"/>
    </source>
</evidence>